<evidence type="ECO:0000256" key="7">
    <source>
        <dbReference type="ARBA" id="ARBA00022737"/>
    </source>
</evidence>
<keyword evidence="12" id="KW-0496">Mitochondrion</keyword>
<dbReference type="Pfam" id="PF13424">
    <property type="entry name" value="TPR_12"/>
    <property type="match status" value="2"/>
</dbReference>
<comment type="subunit">
    <text evidence="16">Oligomer composed of two heavy chains and two light chains. Associates with microtubulin in an ATP-dependent manner. Interacts with KIF5C. Interacts with ODF1. Interacts with LRGUK. Interacts with VDAC2.</text>
</comment>
<evidence type="ECO:0000256" key="1">
    <source>
        <dbReference type="ARBA" id="ARBA00004173"/>
    </source>
</evidence>
<dbReference type="PROSITE" id="PS50005">
    <property type="entry name" value="TPR"/>
    <property type="match status" value="3"/>
</dbReference>
<comment type="function">
    <text evidence="15">Kinesin is a microtubule-associated force-producing protein that may play a role in organelle transport. Plays a role during spermiogenesis in the development of the sperm tail midpiece and in the normal function of spermatozoa. May play a role in the formation of the mitochondrial sheath formation in the developing spermatid midpiece.</text>
</comment>
<feature type="compositionally biased region" description="Basic and acidic residues" evidence="19">
    <location>
        <begin position="443"/>
        <end position="461"/>
    </location>
</feature>
<dbReference type="GO" id="GO:0030154">
    <property type="term" value="P:cell differentiation"/>
    <property type="evidence" value="ECO:0007669"/>
    <property type="project" value="UniProtKB-KW"/>
</dbReference>
<reference evidence="20" key="2">
    <citation type="submission" date="2025-09" db="UniProtKB">
        <authorList>
            <consortium name="Ensembl"/>
        </authorList>
    </citation>
    <scope>IDENTIFICATION</scope>
</reference>
<evidence type="ECO:0000256" key="3">
    <source>
        <dbReference type="ARBA" id="ARBA00009622"/>
    </source>
</evidence>
<comment type="subunit">
    <text evidence="18">Oligomeric complex composed of two heavy chains and two light chains.</text>
</comment>
<dbReference type="GO" id="GO:0005871">
    <property type="term" value="C:kinesin complex"/>
    <property type="evidence" value="ECO:0007669"/>
    <property type="project" value="UniProtKB-UniRule"/>
</dbReference>
<dbReference type="SMART" id="SM00028">
    <property type="entry name" value="TPR"/>
    <property type="match status" value="5"/>
</dbReference>
<keyword evidence="11" id="KW-0175">Coiled coil</keyword>
<evidence type="ECO:0000256" key="13">
    <source>
        <dbReference type="ARBA" id="ARBA00023175"/>
    </source>
</evidence>
<dbReference type="Ensembl" id="ENSCABT00000011751.1">
    <property type="protein sequence ID" value="ENSCABP00000010737.1"/>
    <property type="gene ID" value="ENSCABG00000008039.1"/>
</dbReference>
<evidence type="ECO:0000256" key="9">
    <source>
        <dbReference type="ARBA" id="ARBA00022803"/>
    </source>
</evidence>
<accession>A0A8C0GQR6</accession>
<dbReference type="GO" id="GO:0005739">
    <property type="term" value="C:mitochondrion"/>
    <property type="evidence" value="ECO:0007669"/>
    <property type="project" value="UniProtKB-SubCell"/>
</dbReference>
<dbReference type="GO" id="GO:0007283">
    <property type="term" value="P:spermatogenesis"/>
    <property type="evidence" value="ECO:0007669"/>
    <property type="project" value="UniProtKB-KW"/>
</dbReference>
<keyword evidence="4 18" id="KW-0963">Cytoplasm</keyword>
<evidence type="ECO:0000256" key="5">
    <source>
        <dbReference type="ARBA" id="ARBA00022553"/>
    </source>
</evidence>
<organism evidence="20 21">
    <name type="scientific">Chelonoidis abingdonii</name>
    <name type="common">Abingdon island giant tortoise</name>
    <name type="synonym">Testudo abingdonii</name>
    <dbReference type="NCBI Taxonomy" id="106734"/>
    <lineage>
        <taxon>Eukaryota</taxon>
        <taxon>Metazoa</taxon>
        <taxon>Chordata</taxon>
        <taxon>Craniata</taxon>
        <taxon>Vertebrata</taxon>
        <taxon>Euteleostomi</taxon>
        <taxon>Archelosauria</taxon>
        <taxon>Testudinata</taxon>
        <taxon>Testudines</taxon>
        <taxon>Cryptodira</taxon>
        <taxon>Durocryptodira</taxon>
        <taxon>Testudinoidea</taxon>
        <taxon>Testudinidae</taxon>
        <taxon>Chelonoidis</taxon>
    </lineage>
</organism>
<evidence type="ECO:0000256" key="10">
    <source>
        <dbReference type="ARBA" id="ARBA00022871"/>
    </source>
</evidence>
<evidence type="ECO:0000256" key="12">
    <source>
        <dbReference type="ARBA" id="ARBA00023128"/>
    </source>
</evidence>
<dbReference type="GeneTree" id="ENSGT00940000167306"/>
<feature type="region of interest" description="Disordered" evidence="19">
    <location>
        <begin position="429"/>
        <end position="516"/>
    </location>
</feature>
<evidence type="ECO:0000256" key="11">
    <source>
        <dbReference type="ARBA" id="ARBA00023054"/>
    </source>
</evidence>
<dbReference type="SUPFAM" id="SSF48452">
    <property type="entry name" value="TPR-like"/>
    <property type="match status" value="2"/>
</dbReference>
<evidence type="ECO:0000256" key="15">
    <source>
        <dbReference type="ARBA" id="ARBA00045520"/>
    </source>
</evidence>
<dbReference type="GO" id="GO:0007018">
    <property type="term" value="P:microtubule-based movement"/>
    <property type="evidence" value="ECO:0007669"/>
    <property type="project" value="TreeGrafter"/>
</dbReference>
<feature type="repeat" description="TPR" evidence="17">
    <location>
        <begin position="208"/>
        <end position="241"/>
    </location>
</feature>
<evidence type="ECO:0000313" key="21">
    <source>
        <dbReference type="Proteomes" id="UP000694404"/>
    </source>
</evidence>
<comment type="function">
    <text evidence="18">Kinesin is a microtubule-associated force-producing protein that play a role in organelle transport.</text>
</comment>
<dbReference type="PRINTS" id="PR00381">
    <property type="entry name" value="KINESINLIGHT"/>
</dbReference>
<comment type="subcellular location">
    <subcellularLocation>
        <location evidence="2 18">Cytoplasm</location>
        <location evidence="2 18">Cytoskeleton</location>
    </subcellularLocation>
    <subcellularLocation>
        <location evidence="1">Mitochondrion</location>
    </subcellularLocation>
</comment>
<dbReference type="Gene3D" id="1.25.40.10">
    <property type="entry name" value="Tetratricopeptide repeat domain"/>
    <property type="match status" value="1"/>
</dbReference>
<reference evidence="20" key="1">
    <citation type="submission" date="2025-08" db="UniProtKB">
        <authorList>
            <consortium name="Ensembl"/>
        </authorList>
    </citation>
    <scope>IDENTIFICATION</scope>
</reference>
<evidence type="ECO:0000256" key="18">
    <source>
        <dbReference type="RuleBase" id="RU367020"/>
    </source>
</evidence>
<evidence type="ECO:0000256" key="17">
    <source>
        <dbReference type="PROSITE-ProRule" id="PRU00339"/>
    </source>
</evidence>
<keyword evidence="14 18" id="KW-0206">Cytoskeleton</keyword>
<keyword evidence="7" id="KW-0677">Repeat</keyword>
<evidence type="ECO:0000256" key="16">
    <source>
        <dbReference type="ARBA" id="ARBA00046448"/>
    </source>
</evidence>
<keyword evidence="5" id="KW-0597">Phosphoprotein</keyword>
<keyword evidence="6 18" id="KW-0493">Microtubule</keyword>
<dbReference type="InterPro" id="IPR019734">
    <property type="entry name" value="TPR_rpt"/>
</dbReference>
<evidence type="ECO:0000256" key="8">
    <source>
        <dbReference type="ARBA" id="ARBA00022782"/>
    </source>
</evidence>
<keyword evidence="21" id="KW-1185">Reference proteome</keyword>
<dbReference type="FunFam" id="1.25.40.10:FF:000003">
    <property type="entry name" value="kinesin light chain isoform X1"/>
    <property type="match status" value="1"/>
</dbReference>
<evidence type="ECO:0000256" key="2">
    <source>
        <dbReference type="ARBA" id="ARBA00004245"/>
    </source>
</evidence>
<feature type="region of interest" description="Disordered" evidence="19">
    <location>
        <begin position="365"/>
        <end position="405"/>
    </location>
</feature>
<dbReference type="GO" id="GO:0005874">
    <property type="term" value="C:microtubule"/>
    <property type="evidence" value="ECO:0007669"/>
    <property type="project" value="UniProtKB-UniRule"/>
</dbReference>
<dbReference type="AlphaFoldDB" id="A0A8C0GQR6"/>
<dbReference type="Pfam" id="PF13374">
    <property type="entry name" value="TPR_10"/>
    <property type="match status" value="1"/>
</dbReference>
<evidence type="ECO:0000256" key="6">
    <source>
        <dbReference type="ARBA" id="ARBA00022701"/>
    </source>
</evidence>
<sequence>NRDNLVVTVIISPATKGKTMTADDIIAGTRQVVKGLEALRSENRSISQRLQEALIQGHGQEEPSGSQALQLLEEKYDLVRKSLEGIELGLGEAKVPAVLCQRPSAAEGLRTREGHLATGALALGGCFSPTFPSKECGDRCEKEGGSSTSTAMAAAQQGGYEIPARLRTLHNLVIQYASQGRYEVAVPLCKQALEDLEKSSGHSHPDVATMLNILALVYRDQNKYKEATDLLNDALDIREQALGVEHPAVAATLNNLAVLYGKRGKYKEAEPLCKRALEIREKVLGPTHPDVAKQLNNLALLCQNQGKFEEVERYYERALHIYQSQLGPHDPNVAKTKNNLASSYLKQGKYQQAEELYKEILTSHDQERAAAHHGEATQRRGPVQGGEWGEQSVQGPGPVSEAGALTGLGGCSPSLLGALHTPAPHCLPQDAMGSVRRSSSFSKLRESIRRGSEKLVSRLKGESVQTIDPNPGMKRASSLNVLHVGERPPVPAASPVVRTGPQQLQAQQQGSWPRPP</sequence>
<name>A0A8C0GQR6_CHEAB</name>
<evidence type="ECO:0000256" key="4">
    <source>
        <dbReference type="ARBA" id="ARBA00022490"/>
    </source>
</evidence>
<feature type="compositionally biased region" description="Basic and acidic residues" evidence="19">
    <location>
        <begin position="365"/>
        <end position="378"/>
    </location>
</feature>
<protein>
    <recommendedName>
        <fullName evidence="18">Kinesin light chain</fullName>
    </recommendedName>
</protein>
<evidence type="ECO:0000256" key="14">
    <source>
        <dbReference type="ARBA" id="ARBA00023212"/>
    </source>
</evidence>
<proteinExistence type="inferred from homology"/>
<evidence type="ECO:0000313" key="20">
    <source>
        <dbReference type="Ensembl" id="ENSCABP00000010737.1"/>
    </source>
</evidence>
<keyword evidence="13 18" id="KW-0505">Motor protein</keyword>
<dbReference type="InterPro" id="IPR002151">
    <property type="entry name" value="Kinesin_light"/>
</dbReference>
<dbReference type="PANTHER" id="PTHR45783:SF1">
    <property type="entry name" value="KINESIN LIGHT CHAIN 3"/>
    <property type="match status" value="1"/>
</dbReference>
<dbReference type="OMA" id="DVERHYK"/>
<feature type="repeat" description="TPR" evidence="17">
    <location>
        <begin position="250"/>
        <end position="283"/>
    </location>
</feature>
<feature type="repeat" description="TPR" evidence="17">
    <location>
        <begin position="334"/>
        <end position="367"/>
    </location>
</feature>
<dbReference type="PANTHER" id="PTHR45783">
    <property type="entry name" value="KINESIN LIGHT CHAIN"/>
    <property type="match status" value="1"/>
</dbReference>
<dbReference type="Proteomes" id="UP000694404">
    <property type="component" value="Unplaced"/>
</dbReference>
<keyword evidence="9 17" id="KW-0802">TPR repeat</keyword>
<dbReference type="InterPro" id="IPR011990">
    <property type="entry name" value="TPR-like_helical_dom_sf"/>
</dbReference>
<comment type="similarity">
    <text evidence="3 18">Belongs to the kinesin light chain family.</text>
</comment>
<keyword evidence="8" id="KW-0221">Differentiation</keyword>
<dbReference type="GO" id="GO:0019894">
    <property type="term" value="F:kinesin binding"/>
    <property type="evidence" value="ECO:0007669"/>
    <property type="project" value="TreeGrafter"/>
</dbReference>
<feature type="compositionally biased region" description="Low complexity" evidence="19">
    <location>
        <begin position="493"/>
        <end position="509"/>
    </location>
</feature>
<evidence type="ECO:0000256" key="19">
    <source>
        <dbReference type="SAM" id="MobiDB-lite"/>
    </source>
</evidence>
<keyword evidence="10" id="KW-0744">Spermatogenesis</keyword>